<evidence type="ECO:0000313" key="2">
    <source>
        <dbReference type="Proteomes" id="UP001596472"/>
    </source>
</evidence>
<dbReference type="RefSeq" id="WP_379713099.1">
    <property type="nucleotide sequence ID" value="NZ_JBHTBS010000006.1"/>
</dbReference>
<gene>
    <name evidence="1" type="ORF">ACFQY0_13120</name>
</gene>
<dbReference type="EMBL" id="JBHTBS010000006">
    <property type="protein sequence ID" value="MFC7338128.1"/>
    <property type="molecule type" value="Genomic_DNA"/>
</dbReference>
<evidence type="ECO:0000313" key="1">
    <source>
        <dbReference type="EMBL" id="MFC7338128.1"/>
    </source>
</evidence>
<name>A0ABW2L9X4_9BACT</name>
<accession>A0ABW2L9X4</accession>
<dbReference type="Proteomes" id="UP001596472">
    <property type="component" value="Unassembled WGS sequence"/>
</dbReference>
<sequence>MKGIPRIILWALPVVVAEVAAHAWMSPPPTAQSEPILELAFPSANSSWTPRIDVYEEVEDALLCNDGWISDVESENQTDARISFFRWDAADTVNTLEAFKHLPEQCMGAIGMRLVKIHPTRKLETGDGVLYFDSTQFRHQNGGKAVFIFKSVWVSGFPESTLRNDALMGQTGHELRQLRLAAAMARFRPQHTRIISGGIVGMPTEELAWLQFEKTIRGQIRWTPPKPEP</sequence>
<organism evidence="1 2">
    <name type="scientific">Haloferula chungangensis</name>
    <dbReference type="NCBI Taxonomy" id="1048331"/>
    <lineage>
        <taxon>Bacteria</taxon>
        <taxon>Pseudomonadati</taxon>
        <taxon>Verrucomicrobiota</taxon>
        <taxon>Verrucomicrobiia</taxon>
        <taxon>Verrucomicrobiales</taxon>
        <taxon>Verrucomicrobiaceae</taxon>
        <taxon>Haloferula</taxon>
    </lineage>
</organism>
<keyword evidence="2" id="KW-1185">Reference proteome</keyword>
<proteinExistence type="predicted"/>
<comment type="caution">
    <text evidence="1">The sequence shown here is derived from an EMBL/GenBank/DDBJ whole genome shotgun (WGS) entry which is preliminary data.</text>
</comment>
<protein>
    <recommendedName>
        <fullName evidence="3">Methanolan biosynthesis EpsI domain-containing protein</fullName>
    </recommendedName>
</protein>
<reference evidence="2" key="1">
    <citation type="journal article" date="2019" name="Int. J. Syst. Evol. Microbiol.">
        <title>The Global Catalogue of Microorganisms (GCM) 10K type strain sequencing project: providing services to taxonomists for standard genome sequencing and annotation.</title>
        <authorList>
            <consortium name="The Broad Institute Genomics Platform"/>
            <consortium name="The Broad Institute Genome Sequencing Center for Infectious Disease"/>
            <person name="Wu L."/>
            <person name="Ma J."/>
        </authorList>
    </citation>
    <scope>NUCLEOTIDE SEQUENCE [LARGE SCALE GENOMIC DNA]</scope>
    <source>
        <strain evidence="2">CGMCC 4.1467</strain>
    </source>
</reference>
<evidence type="ECO:0008006" key="3">
    <source>
        <dbReference type="Google" id="ProtNLM"/>
    </source>
</evidence>